<dbReference type="RefSeq" id="WP_273629999.1">
    <property type="nucleotide sequence ID" value="NZ_CP117167.1"/>
</dbReference>
<protein>
    <submittedName>
        <fullName evidence="1">Uncharacterized protein</fullName>
    </submittedName>
</protein>
<reference evidence="1 2" key="1">
    <citation type="submission" date="2023-02" db="EMBL/GenBank/DDBJ databases">
        <title>Genome sequence of Mucilaginibacter jinjuensis strain KACC 16571.</title>
        <authorList>
            <person name="Kim S."/>
            <person name="Heo J."/>
            <person name="Kwon S.-W."/>
        </authorList>
    </citation>
    <scope>NUCLEOTIDE SEQUENCE [LARGE SCALE GENOMIC DNA]</scope>
    <source>
        <strain evidence="1 2">KACC 16571</strain>
    </source>
</reference>
<evidence type="ECO:0000313" key="2">
    <source>
        <dbReference type="Proteomes" id="UP001216139"/>
    </source>
</evidence>
<organism evidence="1 2">
    <name type="scientific">Mucilaginibacter jinjuensis</name>
    <dbReference type="NCBI Taxonomy" id="1176721"/>
    <lineage>
        <taxon>Bacteria</taxon>
        <taxon>Pseudomonadati</taxon>
        <taxon>Bacteroidota</taxon>
        <taxon>Sphingobacteriia</taxon>
        <taxon>Sphingobacteriales</taxon>
        <taxon>Sphingobacteriaceae</taxon>
        <taxon>Mucilaginibacter</taxon>
    </lineage>
</organism>
<evidence type="ECO:0000313" key="1">
    <source>
        <dbReference type="EMBL" id="WCT11807.1"/>
    </source>
</evidence>
<gene>
    <name evidence="1" type="ORF">PQO05_24045</name>
</gene>
<proteinExistence type="predicted"/>
<dbReference type="Proteomes" id="UP001216139">
    <property type="component" value="Chromosome"/>
</dbReference>
<accession>A0ABY7T609</accession>
<keyword evidence="2" id="KW-1185">Reference proteome</keyword>
<dbReference type="EMBL" id="CP117167">
    <property type="protein sequence ID" value="WCT11807.1"/>
    <property type="molecule type" value="Genomic_DNA"/>
</dbReference>
<sequence>MEKSELQYNDEVKYILDKRYEDYKGNQVAMISEEESHEEILQLFLAKDDSTRIN</sequence>
<name>A0ABY7T609_9SPHI</name>